<dbReference type="InterPro" id="IPR006140">
    <property type="entry name" value="D-isomer_DH_NAD-bd"/>
</dbReference>
<dbReference type="FunFam" id="3.40.50.720:FF:000021">
    <property type="entry name" value="D-3-phosphoglycerate dehydrogenase"/>
    <property type="match status" value="1"/>
</dbReference>
<dbReference type="GO" id="GO:0051287">
    <property type="term" value="F:NAD binding"/>
    <property type="evidence" value="ECO:0007669"/>
    <property type="project" value="InterPro"/>
</dbReference>
<protein>
    <recommendedName>
        <fullName evidence="4">D-isomer specific 2-hydroxyacid dehydrogenase NAD-binding domain-containing protein</fullName>
    </recommendedName>
</protein>
<dbReference type="EMBL" id="KZ309025">
    <property type="protein sequence ID" value="KAG8236436.1"/>
    <property type="molecule type" value="Genomic_DNA"/>
</dbReference>
<dbReference type="Pfam" id="PF02826">
    <property type="entry name" value="2-Hacid_dh_C"/>
    <property type="match status" value="1"/>
</dbReference>
<dbReference type="PROSITE" id="PS00065">
    <property type="entry name" value="D_2_HYDROXYACID_DH_1"/>
    <property type="match status" value="1"/>
</dbReference>
<dbReference type="InterPro" id="IPR029752">
    <property type="entry name" value="D-isomer_DH_CS1"/>
</dbReference>
<evidence type="ECO:0000256" key="2">
    <source>
        <dbReference type="ARBA" id="ARBA00023002"/>
    </source>
</evidence>
<dbReference type="PANTHER" id="PTHR42938:SF22">
    <property type="entry name" value="D-3-PHOSPHOGLYCERATE DEHYDROGENASE"/>
    <property type="match status" value="1"/>
</dbReference>
<gene>
    <name evidence="5" type="ORF">J437_LFUL016963</name>
</gene>
<accession>A0A8K0P781</accession>
<dbReference type="AlphaFoldDB" id="A0A8K0P781"/>
<dbReference type="GO" id="GO:0004617">
    <property type="term" value="F:phosphoglycerate dehydrogenase activity"/>
    <property type="evidence" value="ECO:0007669"/>
    <property type="project" value="TreeGrafter"/>
</dbReference>
<feature type="domain" description="D-isomer specific 2-hydroxyacid dehydrogenase NAD-binding" evidence="4">
    <location>
        <begin position="101"/>
        <end position="271"/>
    </location>
</feature>
<dbReference type="OrthoDB" id="1621027at2759"/>
<evidence type="ECO:0000256" key="1">
    <source>
        <dbReference type="ARBA" id="ARBA00005854"/>
    </source>
</evidence>
<comment type="similarity">
    <text evidence="1">Belongs to the D-isomer specific 2-hydroxyacid dehydrogenase family.</text>
</comment>
<comment type="caution">
    <text evidence="5">The sequence shown here is derived from an EMBL/GenBank/DDBJ whole genome shotgun (WGS) entry which is preliminary data.</text>
</comment>
<dbReference type="Proteomes" id="UP000792457">
    <property type="component" value="Unassembled WGS sequence"/>
</dbReference>
<keyword evidence="6" id="KW-1185">Reference proteome</keyword>
<evidence type="ECO:0000256" key="3">
    <source>
        <dbReference type="ARBA" id="ARBA00023027"/>
    </source>
</evidence>
<proteinExistence type="inferred from homology"/>
<evidence type="ECO:0000313" key="6">
    <source>
        <dbReference type="Proteomes" id="UP000792457"/>
    </source>
</evidence>
<keyword evidence="2" id="KW-0560">Oxidoreductase</keyword>
<evidence type="ECO:0000313" key="5">
    <source>
        <dbReference type="EMBL" id="KAG8236436.1"/>
    </source>
</evidence>
<name>A0A8K0P781_LADFU</name>
<sequence length="336" mass="37606">MQLHLTVLSKLNRHFSLCSGTRCPDCSFGDQSDCIGAVRRPAVESGWKGRYRSGQCGPRRSYQERSYRDEHSWRKLHKCLRANLRANLQSRKQEKCRKCAHVPQAVASLKGCKWQRKAFSGTELYGKTLAILGLGRIGREVASRMQAFGMKTVGFDPMVSLEDAKNFGVEKMELKEIWEVADYITVHTPLIPQTKNLINSMTLGMCRRGVKIVNVARGGIVDEVALLEALESGQVGGAGLDVFLSEPPKFEDEQVRRLLEHPNVICTPHLGASTKEAQQRVAVEIAEQIVQLAKVSVKFLNHLLQLVRIFINISGSDIDSSRSIHIFSQFLPHLLS</sequence>
<reference evidence="5" key="1">
    <citation type="submission" date="2013-04" db="EMBL/GenBank/DDBJ databases">
        <authorList>
            <person name="Qu J."/>
            <person name="Murali S.C."/>
            <person name="Bandaranaike D."/>
            <person name="Bellair M."/>
            <person name="Blankenburg K."/>
            <person name="Chao H."/>
            <person name="Dinh H."/>
            <person name="Doddapaneni H."/>
            <person name="Downs B."/>
            <person name="Dugan-Rocha S."/>
            <person name="Elkadiri S."/>
            <person name="Gnanaolivu R.D."/>
            <person name="Hernandez B."/>
            <person name="Javaid M."/>
            <person name="Jayaseelan J.C."/>
            <person name="Lee S."/>
            <person name="Li M."/>
            <person name="Ming W."/>
            <person name="Munidasa M."/>
            <person name="Muniz J."/>
            <person name="Nguyen L."/>
            <person name="Ongeri F."/>
            <person name="Osuji N."/>
            <person name="Pu L.-L."/>
            <person name="Puazo M."/>
            <person name="Qu C."/>
            <person name="Quiroz J."/>
            <person name="Raj R."/>
            <person name="Weissenberger G."/>
            <person name="Xin Y."/>
            <person name="Zou X."/>
            <person name="Han Y."/>
            <person name="Richards S."/>
            <person name="Worley K."/>
            <person name="Muzny D."/>
            <person name="Gibbs R."/>
        </authorList>
    </citation>
    <scope>NUCLEOTIDE SEQUENCE</scope>
    <source>
        <strain evidence="5">Sampled in the wild</strain>
    </source>
</reference>
<organism evidence="5 6">
    <name type="scientific">Ladona fulva</name>
    <name type="common">Scarce chaser dragonfly</name>
    <name type="synonym">Libellula fulva</name>
    <dbReference type="NCBI Taxonomy" id="123851"/>
    <lineage>
        <taxon>Eukaryota</taxon>
        <taxon>Metazoa</taxon>
        <taxon>Ecdysozoa</taxon>
        <taxon>Arthropoda</taxon>
        <taxon>Hexapoda</taxon>
        <taxon>Insecta</taxon>
        <taxon>Pterygota</taxon>
        <taxon>Palaeoptera</taxon>
        <taxon>Odonata</taxon>
        <taxon>Epiprocta</taxon>
        <taxon>Anisoptera</taxon>
        <taxon>Libelluloidea</taxon>
        <taxon>Libellulidae</taxon>
        <taxon>Ladona</taxon>
    </lineage>
</organism>
<evidence type="ECO:0000259" key="4">
    <source>
        <dbReference type="Pfam" id="PF02826"/>
    </source>
</evidence>
<dbReference type="InterPro" id="IPR036291">
    <property type="entry name" value="NAD(P)-bd_dom_sf"/>
</dbReference>
<dbReference type="PANTHER" id="PTHR42938">
    <property type="entry name" value="FORMATE DEHYDROGENASE 1"/>
    <property type="match status" value="1"/>
</dbReference>
<keyword evidence="3" id="KW-0520">NAD</keyword>
<reference evidence="5" key="2">
    <citation type="submission" date="2017-10" db="EMBL/GenBank/DDBJ databases">
        <title>Ladona fulva Genome sequencing and assembly.</title>
        <authorList>
            <person name="Murali S."/>
            <person name="Richards S."/>
            <person name="Bandaranaike D."/>
            <person name="Bellair M."/>
            <person name="Blankenburg K."/>
            <person name="Chao H."/>
            <person name="Dinh H."/>
            <person name="Doddapaneni H."/>
            <person name="Dugan-Rocha S."/>
            <person name="Elkadiri S."/>
            <person name="Gnanaolivu R."/>
            <person name="Hernandez B."/>
            <person name="Skinner E."/>
            <person name="Javaid M."/>
            <person name="Lee S."/>
            <person name="Li M."/>
            <person name="Ming W."/>
            <person name="Munidasa M."/>
            <person name="Muniz J."/>
            <person name="Nguyen L."/>
            <person name="Hughes D."/>
            <person name="Osuji N."/>
            <person name="Pu L.-L."/>
            <person name="Puazo M."/>
            <person name="Qu C."/>
            <person name="Quiroz J."/>
            <person name="Raj R."/>
            <person name="Weissenberger G."/>
            <person name="Xin Y."/>
            <person name="Zou X."/>
            <person name="Han Y."/>
            <person name="Worley K."/>
            <person name="Muzny D."/>
            <person name="Gibbs R."/>
        </authorList>
    </citation>
    <scope>NUCLEOTIDE SEQUENCE</scope>
    <source>
        <strain evidence="5">Sampled in the wild</strain>
    </source>
</reference>
<dbReference type="SUPFAM" id="SSF51735">
    <property type="entry name" value="NAD(P)-binding Rossmann-fold domains"/>
    <property type="match status" value="1"/>
</dbReference>
<dbReference type="Gene3D" id="3.40.50.720">
    <property type="entry name" value="NAD(P)-binding Rossmann-like Domain"/>
    <property type="match status" value="1"/>
</dbReference>